<reference evidence="5" key="1">
    <citation type="submission" date="2021-03" db="EMBL/GenBank/DDBJ databases">
        <title>Draft genome sequence of rust myrtle Austropuccinia psidii MF-1, a brazilian biotype.</title>
        <authorList>
            <person name="Quecine M.C."/>
            <person name="Pachon D.M.R."/>
            <person name="Bonatelli M.L."/>
            <person name="Correr F.H."/>
            <person name="Franceschini L.M."/>
            <person name="Leite T.F."/>
            <person name="Margarido G.R.A."/>
            <person name="Almeida C.A."/>
            <person name="Ferrarezi J.A."/>
            <person name="Labate C.A."/>
        </authorList>
    </citation>
    <scope>NUCLEOTIDE SEQUENCE</scope>
    <source>
        <strain evidence="5">MF-1</strain>
    </source>
</reference>
<evidence type="ECO:0000259" key="4">
    <source>
        <dbReference type="Pfam" id="PF00135"/>
    </source>
</evidence>
<dbReference type="InterPro" id="IPR050309">
    <property type="entry name" value="Type-B_Carboxylest/Lipase"/>
</dbReference>
<gene>
    <name evidence="5" type="ORF">O181_044776</name>
</gene>
<evidence type="ECO:0000256" key="3">
    <source>
        <dbReference type="RuleBase" id="RU361235"/>
    </source>
</evidence>
<comment type="similarity">
    <text evidence="1 3">Belongs to the type-B carboxylesterase/lipase family.</text>
</comment>
<comment type="caution">
    <text evidence="5">The sequence shown here is derived from an EMBL/GenBank/DDBJ whole genome shotgun (WGS) entry which is preliminary data.</text>
</comment>
<dbReference type="GO" id="GO:0016787">
    <property type="term" value="F:hydrolase activity"/>
    <property type="evidence" value="ECO:0007669"/>
    <property type="project" value="UniProtKB-KW"/>
</dbReference>
<accession>A0A9Q3HH61</accession>
<dbReference type="Gene3D" id="3.40.50.1820">
    <property type="entry name" value="alpha/beta hydrolase"/>
    <property type="match status" value="1"/>
</dbReference>
<evidence type="ECO:0000313" key="5">
    <source>
        <dbReference type="EMBL" id="MBW0505061.1"/>
    </source>
</evidence>
<dbReference type="InterPro" id="IPR002018">
    <property type="entry name" value="CarbesteraseB"/>
</dbReference>
<dbReference type="AlphaFoldDB" id="A0A9Q3HH61"/>
<feature type="domain" description="Carboxylesterase type B" evidence="4">
    <location>
        <begin position="35"/>
        <end position="549"/>
    </location>
</feature>
<evidence type="ECO:0000313" key="6">
    <source>
        <dbReference type="Proteomes" id="UP000765509"/>
    </source>
</evidence>
<keyword evidence="2 3" id="KW-0378">Hydrolase</keyword>
<keyword evidence="6" id="KW-1185">Reference proteome</keyword>
<evidence type="ECO:0000256" key="2">
    <source>
        <dbReference type="ARBA" id="ARBA00022801"/>
    </source>
</evidence>
<dbReference type="InterPro" id="IPR029058">
    <property type="entry name" value="AB_hydrolase_fold"/>
</dbReference>
<dbReference type="OrthoDB" id="408631at2759"/>
<dbReference type="InterPro" id="IPR019826">
    <property type="entry name" value="Carboxylesterase_B_AS"/>
</dbReference>
<protein>
    <recommendedName>
        <fullName evidence="3">Carboxylic ester hydrolase</fullName>
        <ecNumber evidence="3">3.1.1.-</ecNumber>
    </recommendedName>
</protein>
<dbReference type="Pfam" id="PF00135">
    <property type="entry name" value="COesterase"/>
    <property type="match status" value="1"/>
</dbReference>
<dbReference type="EC" id="3.1.1.-" evidence="3"/>
<proteinExistence type="inferred from homology"/>
<sequence length="561" mass="62955">MTIINTLSGPIVGFHDTFPTFQSPSFDMQSNNGQQGQELPVSKWLGIPYAQATRWRRPCAVPAWTAPLECTQFGPRFPQPTTIVDFLFNGKKGYVKRPCFESEELGFNLNVFSPSNLENASQLPVLVWIYGGSLEGGSSDITLYDPTEWIRREARSGRNFIVVTGNYRCGIWGFMACQDLVETDPEGLAGNYGVYDCIAMLEWVQDNIKNFGGDPDNVTVFGESAGAFIVGALLVTQKKLFKRAILQSGAPECLTHRHVNSSLNKAYFQSLSEYFQLSKGLTSQRRIQYLKNLPTSTIMEFILARGSVINDYGLAIENSRLEISIWPKPIIQLIKEGKWNPHLESILMAHTRDEGSIFAFCFQTLSVQGYETVLKRCPCTDRAKIDALYPSSSDTLQPAADVDWKNCAGSRLVADQVVESPIESLALAFEGVKHDQNGNTCKIFLCELNETIPAIDQGFDWGAFHTVDIPLIFNVKTLWEEESDQAKTSETIGRLWVNFSHTGCPDPMWPEYSAARAPMKCFIEKGGITHFKNVNEIRSDLEKQRIQFWIDELPKIVTPCE</sequence>
<name>A0A9Q3HH61_9BASI</name>
<dbReference type="SUPFAM" id="SSF53474">
    <property type="entry name" value="alpha/beta-Hydrolases"/>
    <property type="match status" value="1"/>
</dbReference>
<dbReference type="PANTHER" id="PTHR11559">
    <property type="entry name" value="CARBOXYLESTERASE"/>
    <property type="match status" value="1"/>
</dbReference>
<dbReference type="EMBL" id="AVOT02018284">
    <property type="protein sequence ID" value="MBW0505061.1"/>
    <property type="molecule type" value="Genomic_DNA"/>
</dbReference>
<dbReference type="PROSITE" id="PS00122">
    <property type="entry name" value="CARBOXYLESTERASE_B_1"/>
    <property type="match status" value="1"/>
</dbReference>
<evidence type="ECO:0000256" key="1">
    <source>
        <dbReference type="ARBA" id="ARBA00005964"/>
    </source>
</evidence>
<organism evidence="5 6">
    <name type="scientific">Austropuccinia psidii MF-1</name>
    <dbReference type="NCBI Taxonomy" id="1389203"/>
    <lineage>
        <taxon>Eukaryota</taxon>
        <taxon>Fungi</taxon>
        <taxon>Dikarya</taxon>
        <taxon>Basidiomycota</taxon>
        <taxon>Pucciniomycotina</taxon>
        <taxon>Pucciniomycetes</taxon>
        <taxon>Pucciniales</taxon>
        <taxon>Sphaerophragmiaceae</taxon>
        <taxon>Austropuccinia</taxon>
    </lineage>
</organism>
<dbReference type="Proteomes" id="UP000765509">
    <property type="component" value="Unassembled WGS sequence"/>
</dbReference>